<evidence type="ECO:0000256" key="14">
    <source>
        <dbReference type="RuleBase" id="RU003923"/>
    </source>
</evidence>
<dbReference type="Pfam" id="PF00482">
    <property type="entry name" value="T2SSF"/>
    <property type="match status" value="2"/>
</dbReference>
<comment type="function">
    <text evidence="1">Component of the type II secretion system inner membrane complex required for the energy-dependent secretion of extracellular factors such as proteases and toxins from the periplasm.</text>
</comment>
<dbReference type="PANTHER" id="PTHR30012:SF0">
    <property type="entry name" value="TYPE II SECRETION SYSTEM PROTEIN F-RELATED"/>
    <property type="match status" value="1"/>
</dbReference>
<evidence type="ECO:0000256" key="12">
    <source>
        <dbReference type="ARBA" id="ARBA00023136"/>
    </source>
</evidence>
<dbReference type="PROSITE" id="PS00874">
    <property type="entry name" value="T2SP_F"/>
    <property type="match status" value="1"/>
</dbReference>
<gene>
    <name evidence="17" type="primary">gspF</name>
    <name evidence="17" type="ORF">dnm_093190</name>
</gene>
<dbReference type="GO" id="GO:0015628">
    <property type="term" value="P:protein secretion by the type II secretion system"/>
    <property type="evidence" value="ECO:0007669"/>
    <property type="project" value="InterPro"/>
</dbReference>
<evidence type="ECO:0000313" key="17">
    <source>
        <dbReference type="EMBL" id="QTA93218.1"/>
    </source>
</evidence>
<dbReference type="InterPro" id="IPR018076">
    <property type="entry name" value="T2SS_GspF_dom"/>
</dbReference>
<dbReference type="InterPro" id="IPR042094">
    <property type="entry name" value="T2SS_GspF_sf"/>
</dbReference>
<evidence type="ECO:0000256" key="10">
    <source>
        <dbReference type="ARBA" id="ARBA00022927"/>
    </source>
</evidence>
<dbReference type="EMBL" id="CP061800">
    <property type="protein sequence ID" value="QTA93218.1"/>
    <property type="molecule type" value="Genomic_DNA"/>
</dbReference>
<evidence type="ECO:0000313" key="18">
    <source>
        <dbReference type="Proteomes" id="UP000663722"/>
    </source>
</evidence>
<dbReference type="PANTHER" id="PTHR30012">
    <property type="entry name" value="GENERAL SECRETION PATHWAY PROTEIN"/>
    <property type="match status" value="1"/>
</dbReference>
<comment type="similarity">
    <text evidence="3 14">Belongs to the GSP F family.</text>
</comment>
<feature type="transmembrane region" description="Helical" evidence="15">
    <location>
        <begin position="225"/>
        <end position="244"/>
    </location>
</feature>
<evidence type="ECO:0000256" key="15">
    <source>
        <dbReference type="SAM" id="Phobius"/>
    </source>
</evidence>
<dbReference type="KEGG" id="dmm:dnm_093190"/>
<dbReference type="GO" id="GO:0015627">
    <property type="term" value="C:type II protein secretion system complex"/>
    <property type="evidence" value="ECO:0007669"/>
    <property type="project" value="InterPro"/>
</dbReference>
<sequence length="410" mass="44812">MPVYEYNALDMKGKTVSGIIDAESSSAARQKLRSSRIFPVSIKEAYKTSAKKESGFLQKTRFLSLSRVKPSEVAMMTRQLATLVGAGFPLVSGIDTLIPQTKSQVFKKDLAQIKDSIVEGNSFAASLSMYPGIFSQLYINMVSAGESSGTLEIVLDRLADITEKQQALKSRIRSALAYPVLMSFIGAAVLFFLLTFIVPTISSIFEDMNRVLPASTQFLITTSHIFKSYWWGIFILMAGIVIVIRSMRKTKKGRHFLDKIILSLPGIGGLSKKLAVARFSRTLGSLLENGVSMLSALDIVKNIVGNVLLSDAIAEASQEVGKGQGLGMSLSKGDVFPSLSIQMIQVGEQSGQLESMLNKIADVYEREVESTVMSMTSLLEPIMILLMGMVTGFIVLSICLPIFEMNQLVR</sequence>
<evidence type="ECO:0000256" key="1">
    <source>
        <dbReference type="ARBA" id="ARBA00002684"/>
    </source>
</evidence>
<evidence type="ECO:0000256" key="3">
    <source>
        <dbReference type="ARBA" id="ARBA00005745"/>
    </source>
</evidence>
<feature type="transmembrane region" description="Helical" evidence="15">
    <location>
        <begin position="176"/>
        <end position="205"/>
    </location>
</feature>
<evidence type="ECO:0000256" key="13">
    <source>
        <dbReference type="ARBA" id="ARBA00030750"/>
    </source>
</evidence>
<keyword evidence="11 15" id="KW-1133">Transmembrane helix</keyword>
<feature type="domain" description="Type II secretion system protein GspF" evidence="16">
    <location>
        <begin position="279"/>
        <end position="401"/>
    </location>
</feature>
<keyword evidence="9" id="KW-0106">Calcium</keyword>
<evidence type="ECO:0000256" key="8">
    <source>
        <dbReference type="ARBA" id="ARBA00022723"/>
    </source>
</evidence>
<keyword evidence="4 14" id="KW-0813">Transport</keyword>
<dbReference type="GO" id="GO:0005886">
    <property type="term" value="C:plasma membrane"/>
    <property type="evidence" value="ECO:0007669"/>
    <property type="project" value="UniProtKB-SubCell"/>
</dbReference>
<evidence type="ECO:0000256" key="4">
    <source>
        <dbReference type="ARBA" id="ARBA00022448"/>
    </source>
</evidence>
<evidence type="ECO:0000256" key="5">
    <source>
        <dbReference type="ARBA" id="ARBA00022475"/>
    </source>
</evidence>
<keyword evidence="18" id="KW-1185">Reference proteome</keyword>
<dbReference type="Proteomes" id="UP000663722">
    <property type="component" value="Chromosome"/>
</dbReference>
<proteinExistence type="inferred from homology"/>
<keyword evidence="10" id="KW-0653">Protein transport</keyword>
<evidence type="ECO:0000256" key="9">
    <source>
        <dbReference type="ARBA" id="ARBA00022837"/>
    </source>
</evidence>
<evidence type="ECO:0000256" key="6">
    <source>
        <dbReference type="ARBA" id="ARBA00022519"/>
    </source>
</evidence>
<reference evidence="17" key="1">
    <citation type="journal article" date="2021" name="Microb. Physiol.">
        <title>Proteogenomic Insights into the Physiology of Marine, Sulfate-Reducing, Filamentous Desulfonema limicola and Desulfonema magnum.</title>
        <authorList>
            <person name="Schnaars V."/>
            <person name="Wohlbrand L."/>
            <person name="Scheve S."/>
            <person name="Hinrichs C."/>
            <person name="Reinhardt R."/>
            <person name="Rabus R."/>
        </authorList>
    </citation>
    <scope>NUCLEOTIDE SEQUENCE</scope>
    <source>
        <strain evidence="17">4be13</strain>
    </source>
</reference>
<evidence type="ECO:0000256" key="7">
    <source>
        <dbReference type="ARBA" id="ARBA00022692"/>
    </source>
</evidence>
<dbReference type="InterPro" id="IPR001992">
    <property type="entry name" value="T2SS_GspF/T4SS_PilC_CS"/>
</dbReference>
<keyword evidence="8" id="KW-0479">Metal-binding</keyword>
<keyword evidence="5" id="KW-1003">Cell membrane</keyword>
<dbReference type="Gene3D" id="1.20.81.30">
    <property type="entry name" value="Type II secretion system (T2SS), domain F"/>
    <property type="match status" value="2"/>
</dbReference>
<feature type="transmembrane region" description="Helical" evidence="15">
    <location>
        <begin position="382"/>
        <end position="403"/>
    </location>
</feature>
<organism evidence="17 18">
    <name type="scientific">Desulfonema magnum</name>
    <dbReference type="NCBI Taxonomy" id="45655"/>
    <lineage>
        <taxon>Bacteria</taxon>
        <taxon>Pseudomonadati</taxon>
        <taxon>Thermodesulfobacteriota</taxon>
        <taxon>Desulfobacteria</taxon>
        <taxon>Desulfobacterales</taxon>
        <taxon>Desulfococcaceae</taxon>
        <taxon>Desulfonema</taxon>
    </lineage>
</organism>
<dbReference type="InterPro" id="IPR011850">
    <property type="entry name" value="T2SS_GspF"/>
</dbReference>
<comment type="subcellular location">
    <subcellularLocation>
        <location evidence="2">Cell inner membrane</location>
        <topology evidence="2">Multi-pass membrane protein</topology>
    </subcellularLocation>
    <subcellularLocation>
        <location evidence="14">Cell membrane</location>
        <topology evidence="14">Multi-pass membrane protein</topology>
    </subcellularLocation>
</comment>
<keyword evidence="6" id="KW-0997">Cell inner membrane</keyword>
<keyword evidence="12 15" id="KW-0472">Membrane</keyword>
<dbReference type="InterPro" id="IPR003004">
    <property type="entry name" value="GspF/PilC"/>
</dbReference>
<dbReference type="FunFam" id="1.20.81.30:FF:000001">
    <property type="entry name" value="Type II secretion system protein F"/>
    <property type="match status" value="2"/>
</dbReference>
<evidence type="ECO:0000256" key="2">
    <source>
        <dbReference type="ARBA" id="ARBA00004429"/>
    </source>
</evidence>
<name>A0A975BWZ0_9BACT</name>
<dbReference type="NCBIfam" id="TIGR02120">
    <property type="entry name" value="GspF"/>
    <property type="match status" value="1"/>
</dbReference>
<protein>
    <recommendedName>
        <fullName evidence="13">General secretion pathway protein F</fullName>
    </recommendedName>
</protein>
<dbReference type="RefSeq" id="WP_207680258.1">
    <property type="nucleotide sequence ID" value="NZ_CP061800.1"/>
</dbReference>
<accession>A0A975BWZ0</accession>
<dbReference type="AlphaFoldDB" id="A0A975BWZ0"/>
<evidence type="ECO:0000256" key="11">
    <source>
        <dbReference type="ARBA" id="ARBA00022989"/>
    </source>
</evidence>
<dbReference type="GO" id="GO:0046872">
    <property type="term" value="F:metal ion binding"/>
    <property type="evidence" value="ECO:0007669"/>
    <property type="project" value="UniProtKB-KW"/>
</dbReference>
<dbReference type="PRINTS" id="PR00812">
    <property type="entry name" value="BCTERIALGSPF"/>
</dbReference>
<feature type="domain" description="Type II secretion system protein GspF" evidence="16">
    <location>
        <begin position="77"/>
        <end position="199"/>
    </location>
</feature>
<evidence type="ECO:0000259" key="16">
    <source>
        <dbReference type="Pfam" id="PF00482"/>
    </source>
</evidence>
<keyword evidence="7 14" id="KW-0812">Transmembrane</keyword>